<dbReference type="OrthoDB" id="9800053at2"/>
<dbReference type="eggNOG" id="COG1300">
    <property type="taxonomic scope" value="Bacteria"/>
</dbReference>
<reference evidence="2" key="1">
    <citation type="submission" date="2008-12" db="EMBL/GenBank/DDBJ databases">
        <title>Complete sequence of Chloroflexus aggregans DSM 9485.</title>
        <authorList>
            <consortium name="US DOE Joint Genome Institute"/>
            <person name="Lucas S."/>
            <person name="Copeland A."/>
            <person name="Lapidus A."/>
            <person name="Glavina del Rio T."/>
            <person name="Dalin E."/>
            <person name="Tice H."/>
            <person name="Pitluck S."/>
            <person name="Foster B."/>
            <person name="Larimer F."/>
            <person name="Land M."/>
            <person name="Hauser L."/>
            <person name="Kyrpides N."/>
            <person name="Mikhailova N."/>
            <person name="Bryant D."/>
            <person name="Richardson P."/>
        </authorList>
    </citation>
    <scope>NUCLEOTIDE SEQUENCE</scope>
    <source>
        <strain evidence="2">DSM 9485</strain>
    </source>
</reference>
<dbReference type="AlphaFoldDB" id="B8G7N8"/>
<dbReference type="Proteomes" id="UP000002508">
    <property type="component" value="Chromosome"/>
</dbReference>
<dbReference type="KEGG" id="cag:Cagg_3215"/>
<feature type="transmembrane region" description="Helical" evidence="1">
    <location>
        <begin position="265"/>
        <end position="287"/>
    </location>
</feature>
<name>B8G7N8_CHLAD</name>
<feature type="transmembrane region" description="Helical" evidence="1">
    <location>
        <begin position="105"/>
        <end position="127"/>
    </location>
</feature>
<dbReference type="Pfam" id="PF01944">
    <property type="entry name" value="SpoIIM"/>
    <property type="match status" value="1"/>
</dbReference>
<organism evidence="2 3">
    <name type="scientific">Chloroflexus aggregans (strain MD-66 / DSM 9485)</name>
    <dbReference type="NCBI Taxonomy" id="326427"/>
    <lineage>
        <taxon>Bacteria</taxon>
        <taxon>Bacillati</taxon>
        <taxon>Chloroflexota</taxon>
        <taxon>Chloroflexia</taxon>
        <taxon>Chloroflexales</taxon>
        <taxon>Chloroflexineae</taxon>
        <taxon>Chloroflexaceae</taxon>
        <taxon>Chloroflexus</taxon>
    </lineage>
</organism>
<dbReference type="STRING" id="326427.Cagg_3215"/>
<feature type="transmembrane region" description="Helical" evidence="1">
    <location>
        <begin position="293"/>
        <end position="313"/>
    </location>
</feature>
<dbReference type="RefSeq" id="WP_015941920.1">
    <property type="nucleotide sequence ID" value="NC_011831.1"/>
</dbReference>
<dbReference type="EMBL" id="CP001337">
    <property type="protein sequence ID" value="ACL26073.1"/>
    <property type="molecule type" value="Genomic_DNA"/>
</dbReference>
<protein>
    <recommendedName>
        <fullName evidence="4">Stage II sporulation protein M</fullName>
    </recommendedName>
</protein>
<keyword evidence="1" id="KW-0472">Membrane</keyword>
<evidence type="ECO:0000313" key="3">
    <source>
        <dbReference type="Proteomes" id="UP000002508"/>
    </source>
</evidence>
<dbReference type="InterPro" id="IPR002798">
    <property type="entry name" value="SpoIIM-like"/>
</dbReference>
<evidence type="ECO:0008006" key="4">
    <source>
        <dbReference type="Google" id="ProtNLM"/>
    </source>
</evidence>
<proteinExistence type="predicted"/>
<evidence type="ECO:0000313" key="2">
    <source>
        <dbReference type="EMBL" id="ACL26073.1"/>
    </source>
</evidence>
<accession>B8G7N8</accession>
<evidence type="ECO:0000256" key="1">
    <source>
        <dbReference type="SAM" id="Phobius"/>
    </source>
</evidence>
<feature type="transmembrane region" description="Helical" evidence="1">
    <location>
        <begin position="186"/>
        <end position="208"/>
    </location>
</feature>
<dbReference type="HOGENOM" id="CLU_069787_0_0_0"/>
<dbReference type="PANTHER" id="PTHR35337">
    <property type="entry name" value="SLR1478 PROTEIN"/>
    <property type="match status" value="1"/>
</dbReference>
<feature type="transmembrane region" description="Helical" evidence="1">
    <location>
        <begin position="220"/>
        <end position="244"/>
    </location>
</feature>
<sequence length="331" mass="36203">MITPDRQIRQRSSAWARLEALLDQAHQSIVQLPAEELRELGELYRQVCTDLAIARRDFPDHPQTAYLNQLVARAHGTIYRYSVNEPNRILTFFRITLPRTFRATWPMTLTAALVFLLPAIIAFIAAFRDPTLGEAFVPGIDGIVSQIQNGEEWWLRINEGPAAASAEIMTNNINVAIRAFAGGITFGIYTLYILLTNGLLLGTVAGIAQRFAFADNLWSFVIGHLTLELSAIFIAGGAGLQLAWAILRPGTLSRRNALMIAGRRAIILVIGCAVILVAAGLIEAFISPTDLPFLLKLIVSLGSGGLLYTYLFLSGHEVRDGSPPSAPDQPN</sequence>
<keyword evidence="1" id="KW-0812">Transmembrane</keyword>
<keyword evidence="3" id="KW-1185">Reference proteome</keyword>
<dbReference type="PANTHER" id="PTHR35337:SF1">
    <property type="entry name" value="SLR1478 PROTEIN"/>
    <property type="match status" value="1"/>
</dbReference>
<keyword evidence="1" id="KW-1133">Transmembrane helix</keyword>
<gene>
    <name evidence="2" type="ordered locus">Cagg_3215</name>
</gene>